<accession>A0A0D0GKQ1</accession>
<gene>
    <name evidence="1" type="ORF">TH53_23120</name>
</gene>
<proteinExistence type="predicted"/>
<name>A0A0D0GKQ1_9SPHI</name>
<sequence length="126" mass="14289">MNTKPFTAKTLAILLSFVFIYSGCKNFPGDRSVIVKETPEKYQLAITYDKDKTDTVEHYLTGFIGQDAIFTPEHPSEISITMADKTNFLVQSTPGEFKLTFDKLKNSKAALQHVKKINEDLRQILN</sequence>
<reference evidence="1 2" key="1">
    <citation type="submission" date="2015-01" db="EMBL/GenBank/DDBJ databases">
        <title>Draft genome sequence of Pedobacter sp. NL19 isolated from sludge of an effluent treatment pond in an abandoned uranium mine.</title>
        <authorList>
            <person name="Santos T."/>
            <person name="Caetano T."/>
            <person name="Covas C."/>
            <person name="Cruz A."/>
            <person name="Mendo S."/>
        </authorList>
    </citation>
    <scope>NUCLEOTIDE SEQUENCE [LARGE SCALE GENOMIC DNA]</scope>
    <source>
        <strain evidence="1 2">NL19</strain>
    </source>
</reference>
<keyword evidence="2" id="KW-1185">Reference proteome</keyword>
<evidence type="ECO:0000313" key="2">
    <source>
        <dbReference type="Proteomes" id="UP000032049"/>
    </source>
</evidence>
<dbReference type="Proteomes" id="UP000032049">
    <property type="component" value="Unassembled WGS sequence"/>
</dbReference>
<comment type="caution">
    <text evidence="1">The sequence shown here is derived from an EMBL/GenBank/DDBJ whole genome shotgun (WGS) entry which is preliminary data.</text>
</comment>
<protein>
    <submittedName>
        <fullName evidence="1">Uncharacterized protein</fullName>
    </submittedName>
</protein>
<dbReference type="EMBL" id="JXRA01000119">
    <property type="protein sequence ID" value="KIO75011.1"/>
    <property type="molecule type" value="Genomic_DNA"/>
</dbReference>
<evidence type="ECO:0000313" key="1">
    <source>
        <dbReference type="EMBL" id="KIO75011.1"/>
    </source>
</evidence>
<dbReference type="RefSeq" id="WP_041886130.1">
    <property type="nucleotide sequence ID" value="NZ_CP157278.1"/>
</dbReference>
<organism evidence="1 2">
    <name type="scientific">Pedobacter lusitanus</name>
    <dbReference type="NCBI Taxonomy" id="1503925"/>
    <lineage>
        <taxon>Bacteria</taxon>
        <taxon>Pseudomonadati</taxon>
        <taxon>Bacteroidota</taxon>
        <taxon>Sphingobacteriia</taxon>
        <taxon>Sphingobacteriales</taxon>
        <taxon>Sphingobacteriaceae</taxon>
        <taxon>Pedobacter</taxon>
    </lineage>
</organism>
<dbReference type="OrthoDB" id="957496at2"/>
<dbReference type="AlphaFoldDB" id="A0A0D0GKQ1"/>